<evidence type="ECO:0000313" key="2">
    <source>
        <dbReference type="EMBL" id="KIN95311.1"/>
    </source>
</evidence>
<dbReference type="HOGENOM" id="CLU_2832189_0_0_1"/>
<dbReference type="EMBL" id="KN832089">
    <property type="protein sequence ID" value="KIN94690.1"/>
    <property type="molecule type" value="Genomic_DNA"/>
</dbReference>
<reference evidence="3" key="2">
    <citation type="submission" date="2015-01" db="EMBL/GenBank/DDBJ databases">
        <title>Evolutionary Origins and Diversification of the Mycorrhizal Mutualists.</title>
        <authorList>
            <consortium name="DOE Joint Genome Institute"/>
            <consortium name="Mycorrhizal Genomics Consortium"/>
            <person name="Kohler A."/>
            <person name="Kuo A."/>
            <person name="Nagy L.G."/>
            <person name="Floudas D."/>
            <person name="Copeland A."/>
            <person name="Barry K.W."/>
            <person name="Cichocki N."/>
            <person name="Veneault-Fourrey C."/>
            <person name="LaButti K."/>
            <person name="Lindquist E.A."/>
            <person name="Lipzen A."/>
            <person name="Lundell T."/>
            <person name="Morin E."/>
            <person name="Murat C."/>
            <person name="Riley R."/>
            <person name="Ohm R."/>
            <person name="Sun H."/>
            <person name="Tunlid A."/>
            <person name="Henrissat B."/>
            <person name="Grigoriev I.V."/>
            <person name="Hibbett D.S."/>
            <person name="Martin F."/>
        </authorList>
    </citation>
    <scope>NUCLEOTIDE SEQUENCE [LARGE SCALE GENOMIC DNA]</scope>
    <source>
        <strain evidence="1 3">Marx 270</strain>
    </source>
</reference>
<keyword evidence="3" id="KW-1185">Reference proteome</keyword>
<name>A0A0C3JCC6_PISTI</name>
<dbReference type="EMBL" id="KN832070">
    <property type="protein sequence ID" value="KIN95311.1"/>
    <property type="molecule type" value="Genomic_DNA"/>
</dbReference>
<gene>
    <name evidence="2" type="ORF">M404DRAFT_1007603</name>
    <name evidence="1" type="ORF">M404DRAFT_1008166</name>
</gene>
<proteinExistence type="predicted"/>
<accession>A0A0C3JCC6</accession>
<evidence type="ECO:0000313" key="1">
    <source>
        <dbReference type="EMBL" id="KIN94690.1"/>
    </source>
</evidence>
<protein>
    <submittedName>
        <fullName evidence="2">Uncharacterized protein</fullName>
    </submittedName>
</protein>
<organism evidence="2 3">
    <name type="scientific">Pisolithus tinctorius Marx 270</name>
    <dbReference type="NCBI Taxonomy" id="870435"/>
    <lineage>
        <taxon>Eukaryota</taxon>
        <taxon>Fungi</taxon>
        <taxon>Dikarya</taxon>
        <taxon>Basidiomycota</taxon>
        <taxon>Agaricomycotina</taxon>
        <taxon>Agaricomycetes</taxon>
        <taxon>Agaricomycetidae</taxon>
        <taxon>Boletales</taxon>
        <taxon>Sclerodermatineae</taxon>
        <taxon>Pisolithaceae</taxon>
        <taxon>Pisolithus</taxon>
    </lineage>
</organism>
<sequence>MRYTLWNTCCGGVFALEEQVISRRNHKLLRNMLHVPAYLGSTHICSRSRRSTSGRHVVIFGPPRLY</sequence>
<dbReference type="Proteomes" id="UP000054217">
    <property type="component" value="Unassembled WGS sequence"/>
</dbReference>
<reference evidence="2" key="3">
    <citation type="submission" date="2015-02" db="EMBL/GenBank/DDBJ databases">
        <title>Evolutionary Origins and Diversification of the Mycorrhizal Mutualists.</title>
        <authorList>
            <consortium name="DOE Joint Genome Institute"/>
            <consortium name="Mycorrhizal Genomics Consortium"/>
            <person name="Kohler A."/>
            <person name="Kuo A."/>
            <person name="Nagy L.G."/>
            <person name="Floudas D."/>
            <person name="Copeland A."/>
            <person name="Barry K.W."/>
            <person name="Cichocki N."/>
            <person name="Veneault-Fourrey C."/>
            <person name="LaButti K."/>
            <person name="Lindquist E.A."/>
            <person name="Lipzen A."/>
            <person name="Lundell T."/>
            <person name="Morin E."/>
            <person name="Murat C."/>
            <person name="Riley R."/>
            <person name="Ohm R."/>
            <person name="Sun H."/>
            <person name="Tunlid A."/>
            <person name="Henrissat B."/>
            <person name="Grigoriev I.V."/>
            <person name="Hibbett D.S."/>
            <person name="Martin F."/>
        </authorList>
    </citation>
    <scope>NUCLEOTIDE SEQUENCE</scope>
    <source>
        <strain evidence="2 3">Marx 270</strain>
    </source>
</reference>
<reference evidence="2 3" key="1">
    <citation type="submission" date="2014-04" db="EMBL/GenBank/DDBJ databases">
        <authorList>
            <consortium name="DOE Joint Genome Institute"/>
            <person name="Kuo A."/>
            <person name="Kohler A."/>
            <person name="Costa M.D."/>
            <person name="Nagy L.G."/>
            <person name="Floudas D."/>
            <person name="Copeland A."/>
            <person name="Barry K.W."/>
            <person name="Cichocki N."/>
            <person name="Veneault-Fourrey C."/>
            <person name="LaButti K."/>
            <person name="Lindquist E.A."/>
            <person name="Lipzen A."/>
            <person name="Lundell T."/>
            <person name="Morin E."/>
            <person name="Murat C."/>
            <person name="Sun H."/>
            <person name="Tunlid A."/>
            <person name="Henrissat B."/>
            <person name="Grigoriev I.V."/>
            <person name="Hibbett D.S."/>
            <person name="Martin F."/>
            <person name="Nordberg H.P."/>
            <person name="Cantor M.N."/>
            <person name="Hua S.X."/>
        </authorList>
    </citation>
    <scope>NUCLEOTIDE SEQUENCE [LARGE SCALE GENOMIC DNA]</scope>
    <source>
        <strain evidence="2 3">Marx 270</strain>
    </source>
</reference>
<dbReference type="AlphaFoldDB" id="A0A0C3JCC6"/>
<evidence type="ECO:0000313" key="3">
    <source>
        <dbReference type="Proteomes" id="UP000054217"/>
    </source>
</evidence>